<proteinExistence type="inferred from homology"/>
<feature type="region of interest" description="Disordered" evidence="6">
    <location>
        <begin position="287"/>
        <end position="315"/>
    </location>
</feature>
<feature type="domain" description="Ubiquitin-like protease family profile" evidence="7">
    <location>
        <begin position="398"/>
        <end position="616"/>
    </location>
</feature>
<comment type="caution">
    <text evidence="8">The sequence shown here is derived from an EMBL/GenBank/DDBJ whole genome shotgun (WGS) entry which is preliminary data.</text>
</comment>
<dbReference type="EMBL" id="BAABUJ010000005">
    <property type="protein sequence ID" value="GAA5795788.1"/>
    <property type="molecule type" value="Genomic_DNA"/>
</dbReference>
<evidence type="ECO:0000256" key="4">
    <source>
        <dbReference type="ARBA" id="ARBA00022786"/>
    </source>
</evidence>
<sequence>MRSSNSRPHESPSRKFQHNSLERENYAAARNKKVSKGSPIPIPQGPNHDTTKLKVINRMKPKDGTSQKDTKHIPTRSSNRLQPRKKKEEEVIEIQSDEEEPTPQPLRRKRRIIQRDSTSDEEEGKKTDDHRMKEVASRLRKERDHRDRIKDNEQLSQETERKEHTREPRRKLQEKRKLDEGRLSHERSDKIPKANVKNLKSSVLPNGAKKDYGKLQEVIEEMQSGISSSSHEYLAEEKKETVNASEPTKSYIEQKKDAVRAGLVKRLGVDNTHHLLPSPRISVYRPRDPFKESQKIASRPTLTESAHTTSSVYHLPDSLDPELDMFIKKPAKKEEKRVVEKEPSFVQGIFKSVEDIFKNPVEEEKPKLPYDPIDDEPIKPIGVDKHLLTYPFEGKKSVTVYERDLERLEEDQFLNDSLLDIFPKIWADQYPNSSTHTYSSFFYTKLAGDGSSVNYDKIGRWTANINIFEKKLIIIPIAQHHHWYLVVVTNPGLCINNRAAYGLHIDHIDEEEEGELYESDVAELKVHSRPGRKAKNLKAGAILDRKKPYIMILDALGGSKFETCKNTSEYLKKEAMHKLNIKEEDFVEPEFVYTDCPNQKNFVDCGVFCLHYMNSLYQDSERMMDVLYNNLKDDKGWDIENTLPNFRLVLKRILKKNMVQYREYLRKTIE</sequence>
<dbReference type="Gene3D" id="3.40.395.10">
    <property type="entry name" value="Adenoviral Proteinase, Chain A"/>
    <property type="match status" value="1"/>
</dbReference>
<keyword evidence="2" id="KW-0597">Phosphoprotein</keyword>
<keyword evidence="9" id="KW-1185">Reference proteome</keyword>
<evidence type="ECO:0000259" key="7">
    <source>
        <dbReference type="PROSITE" id="PS50600"/>
    </source>
</evidence>
<evidence type="ECO:0000256" key="6">
    <source>
        <dbReference type="SAM" id="MobiDB-lite"/>
    </source>
</evidence>
<comment type="similarity">
    <text evidence="1">Belongs to the peptidase C48 family.</text>
</comment>
<feature type="compositionally biased region" description="Acidic residues" evidence="6">
    <location>
        <begin position="90"/>
        <end position="101"/>
    </location>
</feature>
<keyword evidence="5" id="KW-0378">Hydrolase</keyword>
<keyword evidence="3" id="KW-0645">Protease</keyword>
<feature type="region of interest" description="Disordered" evidence="6">
    <location>
        <begin position="1"/>
        <end position="208"/>
    </location>
</feature>
<dbReference type="InterPro" id="IPR003653">
    <property type="entry name" value="Peptidase_C48_C"/>
</dbReference>
<reference evidence="8 9" key="1">
    <citation type="submission" date="2024-04" db="EMBL/GenBank/DDBJ databases">
        <title>genome sequences of Mucor flavus KT1a and Helicostylum pulchrum KT1b strains isolation_sourced from the surface of a dry-aged beef.</title>
        <authorList>
            <person name="Toyotome T."/>
            <person name="Hosono M."/>
            <person name="Torimaru M."/>
            <person name="Fukuda K."/>
            <person name="Mikami N."/>
        </authorList>
    </citation>
    <scope>NUCLEOTIDE SEQUENCE [LARGE SCALE GENOMIC DNA]</scope>
    <source>
        <strain evidence="8 9">KT1b</strain>
    </source>
</reference>
<dbReference type="SUPFAM" id="SSF54001">
    <property type="entry name" value="Cysteine proteinases"/>
    <property type="match status" value="1"/>
</dbReference>
<dbReference type="PANTHER" id="PTHR46896:SF3">
    <property type="entry name" value="FI06413P-RELATED"/>
    <property type="match status" value="1"/>
</dbReference>
<gene>
    <name evidence="8" type="ORF">HPULCUR_001150</name>
</gene>
<dbReference type="InterPro" id="IPR051947">
    <property type="entry name" value="Sentrin-specific_protease"/>
</dbReference>
<feature type="compositionally biased region" description="Polar residues" evidence="6">
    <location>
        <begin position="300"/>
        <end position="312"/>
    </location>
</feature>
<dbReference type="Proteomes" id="UP001476247">
    <property type="component" value="Unassembled WGS sequence"/>
</dbReference>
<evidence type="ECO:0000256" key="2">
    <source>
        <dbReference type="ARBA" id="ARBA00022553"/>
    </source>
</evidence>
<feature type="region of interest" description="Disordered" evidence="6">
    <location>
        <begin position="226"/>
        <end position="249"/>
    </location>
</feature>
<dbReference type="InterPro" id="IPR038765">
    <property type="entry name" value="Papain-like_cys_pep_sf"/>
</dbReference>
<name>A0ABP9XNR7_9FUNG</name>
<protein>
    <recommendedName>
        <fullName evidence="7">Ubiquitin-like protease family profile domain-containing protein</fullName>
    </recommendedName>
</protein>
<dbReference type="PROSITE" id="PS50600">
    <property type="entry name" value="ULP_PROTEASE"/>
    <property type="match status" value="1"/>
</dbReference>
<dbReference type="PANTHER" id="PTHR46896">
    <property type="entry name" value="SENTRIN-SPECIFIC PROTEASE"/>
    <property type="match status" value="1"/>
</dbReference>
<organism evidence="8 9">
    <name type="scientific">Helicostylum pulchrum</name>
    <dbReference type="NCBI Taxonomy" id="562976"/>
    <lineage>
        <taxon>Eukaryota</taxon>
        <taxon>Fungi</taxon>
        <taxon>Fungi incertae sedis</taxon>
        <taxon>Mucoromycota</taxon>
        <taxon>Mucoromycotina</taxon>
        <taxon>Mucoromycetes</taxon>
        <taxon>Mucorales</taxon>
        <taxon>Mucorineae</taxon>
        <taxon>Mucoraceae</taxon>
        <taxon>Helicostylum</taxon>
    </lineage>
</organism>
<feature type="compositionally biased region" description="Basic and acidic residues" evidence="6">
    <location>
        <begin position="113"/>
        <end position="166"/>
    </location>
</feature>
<evidence type="ECO:0000313" key="8">
    <source>
        <dbReference type="EMBL" id="GAA5795788.1"/>
    </source>
</evidence>
<dbReference type="Pfam" id="PF02902">
    <property type="entry name" value="Peptidase_C48"/>
    <property type="match status" value="1"/>
</dbReference>
<keyword evidence="4" id="KW-0833">Ubl conjugation pathway</keyword>
<evidence type="ECO:0000313" key="9">
    <source>
        <dbReference type="Proteomes" id="UP001476247"/>
    </source>
</evidence>
<feature type="compositionally biased region" description="Basic and acidic residues" evidence="6">
    <location>
        <begin position="175"/>
        <end position="192"/>
    </location>
</feature>
<accession>A0ABP9XNR7</accession>
<evidence type="ECO:0000256" key="1">
    <source>
        <dbReference type="ARBA" id="ARBA00005234"/>
    </source>
</evidence>
<evidence type="ECO:0000256" key="5">
    <source>
        <dbReference type="ARBA" id="ARBA00022801"/>
    </source>
</evidence>
<evidence type="ECO:0000256" key="3">
    <source>
        <dbReference type="ARBA" id="ARBA00022670"/>
    </source>
</evidence>
<feature type="compositionally biased region" description="Basic and acidic residues" evidence="6">
    <location>
        <begin position="60"/>
        <end position="72"/>
    </location>
</feature>